<evidence type="ECO:0000313" key="1">
    <source>
        <dbReference type="EMBL" id="SFE81769.1"/>
    </source>
</evidence>
<organism evidence="1 2">
    <name type="scientific">Flavimobilis marinus</name>
    <dbReference type="NCBI Taxonomy" id="285351"/>
    <lineage>
        <taxon>Bacteria</taxon>
        <taxon>Bacillati</taxon>
        <taxon>Actinomycetota</taxon>
        <taxon>Actinomycetes</taxon>
        <taxon>Micrococcales</taxon>
        <taxon>Jonesiaceae</taxon>
        <taxon>Flavimobilis</taxon>
    </lineage>
</organism>
<protein>
    <submittedName>
        <fullName evidence="1">Uncharacterized protein</fullName>
    </submittedName>
</protein>
<dbReference type="EMBL" id="FONZ01000001">
    <property type="protein sequence ID" value="SFE81769.1"/>
    <property type="molecule type" value="Genomic_DNA"/>
</dbReference>
<sequence length="286" mass="30661">MLGRTERESATHARLAAELGGWDRPENRDEVSDLLDLGAMTATLATVSRIGDLSAVVHLGHPAQPDPDLERNLLAGATSLCLTSAVAVPPRWTWVGRAPQVDGRVVVDEAGMRDCRHALRAMGASPHLVPARTPLADRLAIAGEHGSIVLEQDLVPPGYHELPGSTRLRERAPLWYGRVQATASTPAFDAAQVWLAFGPRDEFRGSLQESLGVIAAAGIDLQHLRSQQADGGPHVFFAAFRCASPVLATLLRDFDERGVARRVLAVLPDDDAGLGPTAVTPQWSRP</sequence>
<evidence type="ECO:0000313" key="2">
    <source>
        <dbReference type="Proteomes" id="UP000198520"/>
    </source>
</evidence>
<dbReference type="OrthoDB" id="3770172at2"/>
<gene>
    <name evidence="1" type="ORF">SAMN04488035_0630</name>
</gene>
<keyword evidence="2" id="KW-1185">Reference proteome</keyword>
<name>A0A1I2DMY6_9MICO</name>
<proteinExistence type="predicted"/>
<dbReference type="Proteomes" id="UP000198520">
    <property type="component" value="Unassembled WGS sequence"/>
</dbReference>
<accession>A0A1I2DMY6</accession>
<dbReference type="STRING" id="285351.SAMN04488035_0630"/>
<dbReference type="RefSeq" id="WP_093374948.1">
    <property type="nucleotide sequence ID" value="NZ_BNAN01000001.1"/>
</dbReference>
<reference evidence="2" key="1">
    <citation type="submission" date="2016-10" db="EMBL/GenBank/DDBJ databases">
        <authorList>
            <person name="Varghese N."/>
            <person name="Submissions S."/>
        </authorList>
    </citation>
    <scope>NUCLEOTIDE SEQUENCE [LARGE SCALE GENOMIC DNA]</scope>
    <source>
        <strain evidence="2">DSM 19083</strain>
    </source>
</reference>
<dbReference type="AlphaFoldDB" id="A0A1I2DMY6"/>